<evidence type="ECO:0000256" key="6">
    <source>
        <dbReference type="ARBA" id="ARBA00022989"/>
    </source>
</evidence>
<feature type="transmembrane region" description="Helical" evidence="8">
    <location>
        <begin position="48"/>
        <end position="64"/>
    </location>
</feature>
<dbReference type="NCBIfam" id="TIGR02602">
    <property type="entry name" value="8TM_EpsH"/>
    <property type="match status" value="1"/>
</dbReference>
<accession>A0A928Z3B1</accession>
<evidence type="ECO:0000256" key="4">
    <source>
        <dbReference type="ARBA" id="ARBA00022692"/>
    </source>
</evidence>
<evidence type="ECO:0000313" key="9">
    <source>
        <dbReference type="EMBL" id="MBE9029135.1"/>
    </source>
</evidence>
<feature type="transmembrane region" description="Helical" evidence="8">
    <location>
        <begin position="225"/>
        <end position="250"/>
    </location>
</feature>
<keyword evidence="3" id="KW-0645">Protease</keyword>
<dbReference type="Pfam" id="PF09721">
    <property type="entry name" value="Exosortase_EpsH"/>
    <property type="match status" value="1"/>
</dbReference>
<feature type="transmembrane region" description="Helical" evidence="8">
    <location>
        <begin position="12"/>
        <end position="33"/>
    </location>
</feature>
<keyword evidence="6 8" id="KW-1133">Transmembrane helix</keyword>
<comment type="caution">
    <text evidence="9">The sequence shown here is derived from an EMBL/GenBank/DDBJ whole genome shotgun (WGS) entry which is preliminary data.</text>
</comment>
<dbReference type="InterPro" id="IPR019127">
    <property type="entry name" value="Exosortase"/>
</dbReference>
<proteinExistence type="predicted"/>
<comment type="subcellular location">
    <subcellularLocation>
        <location evidence="1">Cell membrane</location>
        <topology evidence="1">Multi-pass membrane protein</topology>
    </subcellularLocation>
</comment>
<dbReference type="EC" id="3.4.22.-" evidence="9"/>
<dbReference type="InterPro" id="IPR026492">
    <property type="entry name" value="Cyanoexo_CrtB"/>
</dbReference>
<feature type="transmembrane region" description="Helical" evidence="8">
    <location>
        <begin position="192"/>
        <end position="213"/>
    </location>
</feature>
<feature type="transmembrane region" description="Helical" evidence="8">
    <location>
        <begin position="85"/>
        <end position="101"/>
    </location>
</feature>
<dbReference type="NCBIfam" id="TIGR04156">
    <property type="entry name" value="cyanoexo_CrtB"/>
    <property type="match status" value="1"/>
</dbReference>
<gene>
    <name evidence="9" type="primary">crtB</name>
    <name evidence="9" type="ORF">IQ266_05080</name>
</gene>
<keyword evidence="2" id="KW-1003">Cell membrane</keyword>
<dbReference type="AlphaFoldDB" id="A0A928Z3B1"/>
<sequence length="303" mass="33995">MQSLRPNIDRRAWSDLAMLGLLSLLYIPLMLHWTHGWISKSISIEHEYFSHGLIGLPYAAYVIWESRQQWQNLPGGTGEFSGADRWGGLGILLLSAVMYLSGLPETVNLSFPLMLTGTCLWLKGLPGLRLFAWPLIFIWLATPNEIPYLLAPFTLPLQSFIAGTAGIMLNLLGFDVAVEGINIFMNGRHVEVAPYCAGLKMLFTSWYVALLLLHWSNTWKMRPIVIGLLSLTTLISVTGNIIRNTILTYFHGTGNDNGFTWLHDGWGGDVYSALSLALLVWVLNYLEDWFLPRNDNEATLPEA</sequence>
<dbReference type="GO" id="GO:0006508">
    <property type="term" value="P:proteolysis"/>
    <property type="evidence" value="ECO:0007669"/>
    <property type="project" value="UniProtKB-KW"/>
</dbReference>
<evidence type="ECO:0000313" key="10">
    <source>
        <dbReference type="Proteomes" id="UP000625316"/>
    </source>
</evidence>
<keyword evidence="7 8" id="KW-0472">Membrane</keyword>
<keyword evidence="10" id="KW-1185">Reference proteome</keyword>
<evidence type="ECO:0000256" key="8">
    <source>
        <dbReference type="SAM" id="Phobius"/>
    </source>
</evidence>
<reference evidence="9" key="1">
    <citation type="submission" date="2020-10" db="EMBL/GenBank/DDBJ databases">
        <authorList>
            <person name="Castelo-Branco R."/>
            <person name="Eusebio N."/>
            <person name="Adriana R."/>
            <person name="Vieira A."/>
            <person name="Brugerolle De Fraissinette N."/>
            <person name="Rezende De Castro R."/>
            <person name="Schneider M.P."/>
            <person name="Vasconcelos V."/>
            <person name="Leao P.N."/>
        </authorList>
    </citation>
    <scope>NUCLEOTIDE SEQUENCE</scope>
    <source>
        <strain evidence="9">LEGE 11480</strain>
    </source>
</reference>
<dbReference type="Proteomes" id="UP000625316">
    <property type="component" value="Unassembled WGS sequence"/>
</dbReference>
<dbReference type="InterPro" id="IPR026392">
    <property type="entry name" value="Exo/Archaeosortase_dom"/>
</dbReference>
<protein>
    <submittedName>
        <fullName evidence="9">Cyanoexosortase B</fullName>
        <ecNumber evidence="9">3.4.22.-</ecNumber>
    </submittedName>
</protein>
<dbReference type="EMBL" id="JADEXQ010000011">
    <property type="protein sequence ID" value="MBE9029135.1"/>
    <property type="molecule type" value="Genomic_DNA"/>
</dbReference>
<dbReference type="InterPro" id="IPR013426">
    <property type="entry name" value="EpsH-like"/>
</dbReference>
<evidence type="ECO:0000256" key="7">
    <source>
        <dbReference type="ARBA" id="ARBA00023136"/>
    </source>
</evidence>
<feature type="transmembrane region" description="Helical" evidence="8">
    <location>
        <begin position="121"/>
        <end position="141"/>
    </location>
</feature>
<feature type="transmembrane region" description="Helical" evidence="8">
    <location>
        <begin position="270"/>
        <end position="286"/>
    </location>
</feature>
<keyword evidence="5 9" id="KW-0378">Hydrolase</keyword>
<name>A0A928Z3B1_9CYAN</name>
<evidence type="ECO:0000256" key="2">
    <source>
        <dbReference type="ARBA" id="ARBA00022475"/>
    </source>
</evidence>
<organism evidence="9 10">
    <name type="scientific">Romeriopsis navalis LEGE 11480</name>
    <dbReference type="NCBI Taxonomy" id="2777977"/>
    <lineage>
        <taxon>Bacteria</taxon>
        <taxon>Bacillati</taxon>
        <taxon>Cyanobacteriota</taxon>
        <taxon>Cyanophyceae</taxon>
        <taxon>Leptolyngbyales</taxon>
        <taxon>Leptolyngbyaceae</taxon>
        <taxon>Romeriopsis</taxon>
        <taxon>Romeriopsis navalis</taxon>
    </lineage>
</organism>
<keyword evidence="4 8" id="KW-0812">Transmembrane</keyword>
<evidence type="ECO:0000256" key="3">
    <source>
        <dbReference type="ARBA" id="ARBA00022670"/>
    </source>
</evidence>
<feature type="transmembrane region" description="Helical" evidence="8">
    <location>
        <begin position="148"/>
        <end position="172"/>
    </location>
</feature>
<dbReference type="GO" id="GO:0008233">
    <property type="term" value="F:peptidase activity"/>
    <property type="evidence" value="ECO:0007669"/>
    <property type="project" value="UniProtKB-KW"/>
</dbReference>
<evidence type="ECO:0000256" key="1">
    <source>
        <dbReference type="ARBA" id="ARBA00004651"/>
    </source>
</evidence>
<dbReference type="NCBIfam" id="TIGR04178">
    <property type="entry name" value="exo_archaeo"/>
    <property type="match status" value="1"/>
</dbReference>
<evidence type="ECO:0000256" key="5">
    <source>
        <dbReference type="ARBA" id="ARBA00022801"/>
    </source>
</evidence>
<dbReference type="GO" id="GO:0005886">
    <property type="term" value="C:plasma membrane"/>
    <property type="evidence" value="ECO:0007669"/>
    <property type="project" value="UniProtKB-SubCell"/>
</dbReference>